<dbReference type="AlphaFoldDB" id="A0AAV6FJB6"/>
<organism evidence="13 14">
    <name type="scientific">Alosa alosa</name>
    <name type="common">allis shad</name>
    <dbReference type="NCBI Taxonomy" id="278164"/>
    <lineage>
        <taxon>Eukaryota</taxon>
        <taxon>Metazoa</taxon>
        <taxon>Chordata</taxon>
        <taxon>Craniata</taxon>
        <taxon>Vertebrata</taxon>
        <taxon>Euteleostomi</taxon>
        <taxon>Actinopterygii</taxon>
        <taxon>Neopterygii</taxon>
        <taxon>Teleostei</taxon>
        <taxon>Clupei</taxon>
        <taxon>Clupeiformes</taxon>
        <taxon>Clupeoidei</taxon>
        <taxon>Clupeidae</taxon>
        <taxon>Alosa</taxon>
    </lineage>
</organism>
<name>A0AAV6FJB6_9TELE</name>
<dbReference type="InterPro" id="IPR020479">
    <property type="entry name" value="HD_metazoa"/>
</dbReference>
<evidence type="ECO:0000313" key="14">
    <source>
        <dbReference type="Proteomes" id="UP000823561"/>
    </source>
</evidence>
<dbReference type="InterPro" id="IPR001827">
    <property type="entry name" value="Homeobox_Antennapedia_CS"/>
</dbReference>
<evidence type="ECO:0000256" key="4">
    <source>
        <dbReference type="ARBA" id="ARBA00023015"/>
    </source>
</evidence>
<dbReference type="PRINTS" id="PR00024">
    <property type="entry name" value="HOMEOBOX"/>
</dbReference>
<dbReference type="SUPFAM" id="SSF46689">
    <property type="entry name" value="Homeodomain-like"/>
    <property type="match status" value="1"/>
</dbReference>
<keyword evidence="3" id="KW-0217">Developmental protein</keyword>
<evidence type="ECO:0000256" key="6">
    <source>
        <dbReference type="ARBA" id="ARBA00023155"/>
    </source>
</evidence>
<evidence type="ECO:0000256" key="10">
    <source>
        <dbReference type="RuleBase" id="RU000682"/>
    </source>
</evidence>
<dbReference type="GO" id="GO:0005634">
    <property type="term" value="C:nucleus"/>
    <property type="evidence" value="ECO:0007669"/>
    <property type="project" value="UniProtKB-SubCell"/>
</dbReference>
<dbReference type="EMBL" id="JADWDJ010000022">
    <property type="protein sequence ID" value="KAG5262585.1"/>
    <property type="molecule type" value="Genomic_DNA"/>
</dbReference>
<dbReference type="PROSITE" id="PS50071">
    <property type="entry name" value="HOMEOBOX_2"/>
    <property type="match status" value="1"/>
</dbReference>
<evidence type="ECO:0000313" key="13">
    <source>
        <dbReference type="EMBL" id="KAG5262585.1"/>
    </source>
</evidence>
<dbReference type="PROSITE" id="PS00032">
    <property type="entry name" value="ANTENNAPEDIA"/>
    <property type="match status" value="1"/>
</dbReference>
<comment type="caution">
    <text evidence="13">The sequence shown here is derived from an EMBL/GenBank/DDBJ whole genome shotgun (WGS) entry which is preliminary data.</text>
</comment>
<evidence type="ECO:0000256" key="9">
    <source>
        <dbReference type="PROSITE-ProRule" id="PRU00108"/>
    </source>
</evidence>
<dbReference type="Gene3D" id="1.10.10.60">
    <property type="entry name" value="Homeodomain-like"/>
    <property type="match status" value="1"/>
</dbReference>
<gene>
    <name evidence="13" type="ORF">AALO_G00276670</name>
</gene>
<keyword evidence="6 9" id="KW-0371">Homeobox</keyword>
<feature type="domain" description="Homeobox" evidence="12">
    <location>
        <begin position="157"/>
        <end position="217"/>
    </location>
</feature>
<evidence type="ECO:0000256" key="7">
    <source>
        <dbReference type="ARBA" id="ARBA00023163"/>
    </source>
</evidence>
<sequence length="387" mass="42477">MKTPLEMQETALAVDSSGFDAYPLQGFGFDDAPPGFQASAQSERAACSLQCFDNCTPCQHRESGAQNTGCLSACPPNGLPQSSAISTLSSDSSLLQPGVQEERNTTSSFIHNSKSSKQVFPWMKDSRQNSKVKRSPPSAHTVNEESGNGGKSPATPSASKRARTAYTSAQLVELEKEFHFNRYLCRPRRVEMANLLNVSERQIKIWFQNRRMKYKKDEKFKGISASSSPESSPSGSPTLCLRTGFINSLSSAGQSDDMFLASLNMSQCGGYGMHSTFSNTPKSCPSSQKYFNSTAYNHHDASNRSYLAPSVHGSPGFVGESYESPASVYRLNHLSQIECHDLDSSVQVPASPQYELCESDVPYIQQTQYSPTHSQDRLIQADRLTHL</sequence>
<keyword evidence="7" id="KW-0804">Transcription</keyword>
<proteinExistence type="inferred from homology"/>
<evidence type="ECO:0000259" key="12">
    <source>
        <dbReference type="PROSITE" id="PS50071"/>
    </source>
</evidence>
<dbReference type="InterPro" id="IPR009057">
    <property type="entry name" value="Homeodomain-like_sf"/>
</dbReference>
<dbReference type="SMART" id="SM00389">
    <property type="entry name" value="HOX"/>
    <property type="match status" value="1"/>
</dbReference>
<dbReference type="GO" id="GO:0000978">
    <property type="term" value="F:RNA polymerase II cis-regulatory region sequence-specific DNA binding"/>
    <property type="evidence" value="ECO:0007669"/>
    <property type="project" value="TreeGrafter"/>
</dbReference>
<feature type="compositionally biased region" description="Low complexity" evidence="11">
    <location>
        <begin position="85"/>
        <end position="95"/>
    </location>
</feature>
<dbReference type="Pfam" id="PF00046">
    <property type="entry name" value="Homeodomain"/>
    <property type="match status" value="1"/>
</dbReference>
<dbReference type="PANTHER" id="PTHR45664:SF18">
    <property type="entry name" value="HOMEOBOX PROTEIN HOX3"/>
    <property type="match status" value="1"/>
</dbReference>
<keyword evidence="14" id="KW-1185">Reference proteome</keyword>
<comment type="similarity">
    <text evidence="2">Belongs to the Antp homeobox family.</text>
</comment>
<accession>A0AAV6FJB6</accession>
<feature type="region of interest" description="Disordered" evidence="11">
    <location>
        <begin position="85"/>
        <end position="163"/>
    </location>
</feature>
<dbReference type="Proteomes" id="UP000823561">
    <property type="component" value="Chromosome 22"/>
</dbReference>
<keyword evidence="5 9" id="KW-0238">DNA-binding</keyword>
<feature type="DNA-binding region" description="Homeobox" evidence="9">
    <location>
        <begin position="159"/>
        <end position="218"/>
    </location>
</feature>
<dbReference type="FunFam" id="1.10.10.60:FF:000094">
    <property type="entry name" value="Homeobox protein Hox-A3"/>
    <property type="match status" value="1"/>
</dbReference>
<protein>
    <recommendedName>
        <fullName evidence="12">Homeobox domain-containing protein</fullName>
    </recommendedName>
</protein>
<evidence type="ECO:0000256" key="8">
    <source>
        <dbReference type="ARBA" id="ARBA00023242"/>
    </source>
</evidence>
<dbReference type="InterPro" id="IPR001356">
    <property type="entry name" value="HD"/>
</dbReference>
<keyword evidence="4" id="KW-0805">Transcription regulation</keyword>
<dbReference type="PROSITE" id="PS00027">
    <property type="entry name" value="HOMEOBOX_1"/>
    <property type="match status" value="1"/>
</dbReference>
<dbReference type="GO" id="GO:0000981">
    <property type="term" value="F:DNA-binding transcription factor activity, RNA polymerase II-specific"/>
    <property type="evidence" value="ECO:0007669"/>
    <property type="project" value="InterPro"/>
</dbReference>
<reference evidence="13" key="1">
    <citation type="submission" date="2020-10" db="EMBL/GenBank/DDBJ databases">
        <title>Chromosome-scale genome assembly of the Allis shad, Alosa alosa.</title>
        <authorList>
            <person name="Margot Z."/>
            <person name="Christophe K."/>
            <person name="Cabau C."/>
            <person name="Louis A."/>
            <person name="Berthelot C."/>
            <person name="Parey E."/>
            <person name="Roest Crollius H."/>
            <person name="Montfort J."/>
            <person name="Robinson-Rechavi M."/>
            <person name="Bucao C."/>
            <person name="Bouchez O."/>
            <person name="Gislard M."/>
            <person name="Lluch J."/>
            <person name="Milhes M."/>
            <person name="Lampietro C."/>
            <person name="Lopez Roques C."/>
            <person name="Donnadieu C."/>
            <person name="Braasch I."/>
            <person name="Desvignes T."/>
            <person name="Postlethwait J."/>
            <person name="Bobe J."/>
            <person name="Guiguen Y."/>
        </authorList>
    </citation>
    <scope>NUCLEOTIDE SEQUENCE</scope>
    <source>
        <strain evidence="13">M-15738</strain>
        <tissue evidence="13">Blood</tissue>
    </source>
</reference>
<evidence type="ECO:0000256" key="5">
    <source>
        <dbReference type="ARBA" id="ARBA00023125"/>
    </source>
</evidence>
<evidence type="ECO:0000256" key="11">
    <source>
        <dbReference type="SAM" id="MobiDB-lite"/>
    </source>
</evidence>
<dbReference type="PANTHER" id="PTHR45664">
    <property type="entry name" value="PROTEIN ZERKNUELLT 1-RELATED"/>
    <property type="match status" value="1"/>
</dbReference>
<keyword evidence="8 9" id="KW-0539">Nucleus</keyword>
<evidence type="ECO:0000256" key="3">
    <source>
        <dbReference type="ARBA" id="ARBA00022473"/>
    </source>
</evidence>
<dbReference type="InterPro" id="IPR017970">
    <property type="entry name" value="Homeobox_CS"/>
</dbReference>
<evidence type="ECO:0000256" key="1">
    <source>
        <dbReference type="ARBA" id="ARBA00004123"/>
    </source>
</evidence>
<dbReference type="CDD" id="cd00086">
    <property type="entry name" value="homeodomain"/>
    <property type="match status" value="1"/>
</dbReference>
<feature type="compositionally biased region" description="Polar residues" evidence="11">
    <location>
        <begin position="105"/>
        <end position="118"/>
    </location>
</feature>
<comment type="subcellular location">
    <subcellularLocation>
        <location evidence="1 9 10">Nucleus</location>
    </subcellularLocation>
</comment>
<evidence type="ECO:0000256" key="2">
    <source>
        <dbReference type="ARBA" id="ARBA00009107"/>
    </source>
</evidence>